<evidence type="ECO:0000256" key="4">
    <source>
        <dbReference type="ARBA" id="ARBA00010290"/>
    </source>
</evidence>
<name>A0ABR3L8B3_9TELE</name>
<keyword evidence="9" id="KW-0547">Nucleotide-binding</keyword>
<dbReference type="InterPro" id="IPR000980">
    <property type="entry name" value="SH2"/>
</dbReference>
<evidence type="ECO:0000259" key="16">
    <source>
        <dbReference type="PROSITE" id="PS50001"/>
    </source>
</evidence>
<sequence length="693" mass="78457">MVGLDAAGKTTILYKLKLGEIVTTIPTIGFNVETVEYKNISFTVWDVGGQDKIRPLWRHYFQNTQGLIFVVDSNDRERVNEAREELTRMLAEDELRDAVLLVFANKQDLPNAMNAAEITDKLGLHALRHRNWYIQATCATSGDGLYEAYTDTRQQQQRVDGLHAVMEVKGCRSEVEVFRGAKIETVSRRDSVSVKCSPASQNLQMSTPRSIPLTIRNTHSISTKREFRASSAPLIPNPFPELCSPTHSPVLTGSLGGRNPSSNSSTHVLRVFGDATHSRSVLVTSGTTAYDVCHMLAQNAHCTDEESWALIEHHSALGLERCLEDHELVVQVQSSCPVESDTKLIFRKNYSKYEFFKKPVLFFPGHMISDSADDTKGMTSSELVQNMVKSGSCPEIQSFLHLREGGKKSWKKLYFILRRSGLYYSSKGQSKDPRHLQFVGDLEDLNVFTVFNGRKLYGAPGEHVFCIKASKDRFRCQGLKLMCADSEQSRTCWITAFRLFKHGKQLQCNFQLSQSSARFHKPCSKYTDREESMVAMDFSGKSGGRVIQNPHEAQNAEQEEGHNWRKREALRHSLPTNGHGSQLSAVHRVQPWFHGGVSRKEAQRLLEEQGQVDGMFMIRDSQLHTQCFVLSLCYNLKTKHYLIIPLEQGDKLYYTMDDGVTLFTDLLQLVEFHQINRSILPVCLQHPCTRIAL</sequence>
<dbReference type="SMART" id="SM00252">
    <property type="entry name" value="SH2"/>
    <property type="match status" value="1"/>
</dbReference>
<dbReference type="Gene3D" id="3.10.20.90">
    <property type="entry name" value="Phosphatidylinositol 3-kinase Catalytic Subunit, Chain A, domain 1"/>
    <property type="match status" value="1"/>
</dbReference>
<dbReference type="SUPFAM" id="SSF55550">
    <property type="entry name" value="SH2 domain"/>
    <property type="match status" value="1"/>
</dbReference>
<evidence type="ECO:0000259" key="17">
    <source>
        <dbReference type="PROSITE" id="PS50003"/>
    </source>
</evidence>
<dbReference type="PROSITE" id="PS51417">
    <property type="entry name" value="ARF"/>
    <property type="match status" value="1"/>
</dbReference>
<evidence type="ECO:0000313" key="20">
    <source>
        <dbReference type="Proteomes" id="UP001558613"/>
    </source>
</evidence>
<keyword evidence="7" id="KW-0597">Phosphoprotein</keyword>
<dbReference type="PANTHER" id="PTHR11243">
    <property type="entry name" value="GROWTH FACTOR RECEPTOR-BOUND PROTEIN"/>
    <property type="match status" value="1"/>
</dbReference>
<keyword evidence="20" id="KW-1185">Reference proteome</keyword>
<comment type="similarity">
    <text evidence="4">Belongs to the small GTPase superfamily. Arf family.</text>
</comment>
<dbReference type="PROSITE" id="PS50001">
    <property type="entry name" value="SH2"/>
    <property type="match status" value="1"/>
</dbReference>
<keyword evidence="13" id="KW-0333">Golgi apparatus</keyword>
<keyword evidence="12 15" id="KW-0727">SH2 domain</keyword>
<dbReference type="Pfam" id="PF00025">
    <property type="entry name" value="Arf"/>
    <property type="match status" value="1"/>
</dbReference>
<accession>A0ABR3L8B3</accession>
<evidence type="ECO:0000256" key="11">
    <source>
        <dbReference type="ARBA" id="ARBA00022927"/>
    </source>
</evidence>
<dbReference type="InterPro" id="IPR045872">
    <property type="entry name" value="Arf1-5-like"/>
</dbReference>
<evidence type="ECO:0000256" key="6">
    <source>
        <dbReference type="ARBA" id="ARBA00022490"/>
    </source>
</evidence>
<dbReference type="Pfam" id="PF00169">
    <property type="entry name" value="PH"/>
    <property type="match status" value="1"/>
</dbReference>
<dbReference type="Pfam" id="PF00017">
    <property type="entry name" value="SH2"/>
    <property type="match status" value="1"/>
</dbReference>
<dbReference type="InterPro" id="IPR011993">
    <property type="entry name" value="PH-like_dom_sf"/>
</dbReference>
<dbReference type="InterPro" id="IPR000159">
    <property type="entry name" value="RA_dom"/>
</dbReference>
<dbReference type="SUPFAM" id="SSF52540">
    <property type="entry name" value="P-loop containing nucleoside triphosphate hydrolases"/>
    <property type="match status" value="1"/>
</dbReference>
<evidence type="ECO:0000256" key="15">
    <source>
        <dbReference type="PROSITE-ProRule" id="PRU00191"/>
    </source>
</evidence>
<dbReference type="SMART" id="SM00233">
    <property type="entry name" value="PH"/>
    <property type="match status" value="1"/>
</dbReference>
<dbReference type="InterPro" id="IPR036860">
    <property type="entry name" value="SH2_dom_sf"/>
</dbReference>
<dbReference type="InterPro" id="IPR027417">
    <property type="entry name" value="P-loop_NTPase"/>
</dbReference>
<dbReference type="InterPro" id="IPR039665">
    <property type="entry name" value="PH_APBB1IP"/>
</dbReference>
<dbReference type="PRINTS" id="PR00401">
    <property type="entry name" value="SH2DOMAIN"/>
</dbReference>
<dbReference type="InterPro" id="IPR039664">
    <property type="entry name" value="GRB/APBB1IP"/>
</dbReference>
<dbReference type="PROSITE" id="PS50003">
    <property type="entry name" value="PH_DOMAIN"/>
    <property type="match status" value="1"/>
</dbReference>
<dbReference type="CDD" id="cd09944">
    <property type="entry name" value="SH2_Grb7_family"/>
    <property type="match status" value="1"/>
</dbReference>
<comment type="similarity">
    <text evidence="3">Belongs to the GRB7/10/14 family.</text>
</comment>
<evidence type="ECO:0000256" key="5">
    <source>
        <dbReference type="ARBA" id="ARBA00022448"/>
    </source>
</evidence>
<keyword evidence="11" id="KW-0653">Protein transport</keyword>
<dbReference type="SMART" id="SM00178">
    <property type="entry name" value="SAR"/>
    <property type="match status" value="1"/>
</dbReference>
<evidence type="ECO:0000256" key="2">
    <source>
        <dbReference type="ARBA" id="ARBA00004555"/>
    </source>
</evidence>
<feature type="domain" description="PH" evidence="17">
    <location>
        <begin position="393"/>
        <end position="502"/>
    </location>
</feature>
<dbReference type="InterPro" id="IPR029071">
    <property type="entry name" value="Ubiquitin-like_domsf"/>
</dbReference>
<dbReference type="InterPro" id="IPR006689">
    <property type="entry name" value="Small_GTPase_ARF/SAR"/>
</dbReference>
<evidence type="ECO:0008006" key="21">
    <source>
        <dbReference type="Google" id="ProtNLM"/>
    </source>
</evidence>
<dbReference type="NCBIfam" id="TIGR00231">
    <property type="entry name" value="small_GTP"/>
    <property type="match status" value="1"/>
</dbReference>
<keyword evidence="10" id="KW-0931">ER-Golgi transport</keyword>
<dbReference type="InterPro" id="IPR005225">
    <property type="entry name" value="Small_GTP-bd"/>
</dbReference>
<keyword evidence="8" id="KW-0519">Myristate</keyword>
<evidence type="ECO:0000256" key="1">
    <source>
        <dbReference type="ARBA" id="ARBA00004496"/>
    </source>
</evidence>
<protein>
    <recommendedName>
        <fullName evidence="21">Growth factor receptor-bound protein 7</fullName>
    </recommendedName>
</protein>
<dbReference type="PRINTS" id="PR00328">
    <property type="entry name" value="SAR1GTPBP"/>
</dbReference>
<organism evidence="19 20">
    <name type="scientific">Cirrhinus molitorella</name>
    <name type="common">mud carp</name>
    <dbReference type="NCBI Taxonomy" id="172907"/>
    <lineage>
        <taxon>Eukaryota</taxon>
        <taxon>Metazoa</taxon>
        <taxon>Chordata</taxon>
        <taxon>Craniata</taxon>
        <taxon>Vertebrata</taxon>
        <taxon>Euteleostomi</taxon>
        <taxon>Actinopterygii</taxon>
        <taxon>Neopterygii</taxon>
        <taxon>Teleostei</taxon>
        <taxon>Ostariophysi</taxon>
        <taxon>Cypriniformes</taxon>
        <taxon>Cyprinidae</taxon>
        <taxon>Labeoninae</taxon>
        <taxon>Labeonini</taxon>
        <taxon>Cirrhinus</taxon>
    </lineage>
</organism>
<evidence type="ECO:0000256" key="10">
    <source>
        <dbReference type="ARBA" id="ARBA00022892"/>
    </source>
</evidence>
<reference evidence="19 20" key="1">
    <citation type="submission" date="2023-09" db="EMBL/GenBank/DDBJ databases">
        <authorList>
            <person name="Wang M."/>
        </authorList>
    </citation>
    <scope>NUCLEOTIDE SEQUENCE [LARGE SCALE GENOMIC DNA]</scope>
    <source>
        <strain evidence="19">GT-2023</strain>
        <tissue evidence="19">Liver</tissue>
    </source>
</reference>
<dbReference type="InterPro" id="IPR001849">
    <property type="entry name" value="PH_domain"/>
</dbReference>
<dbReference type="SUPFAM" id="SSF50729">
    <property type="entry name" value="PH domain-like"/>
    <property type="match status" value="1"/>
</dbReference>
<comment type="subcellular location">
    <subcellularLocation>
        <location evidence="1">Cytoplasm</location>
    </subcellularLocation>
    <subcellularLocation>
        <location evidence="2">Golgi apparatus</location>
    </subcellularLocation>
</comment>
<dbReference type="CDD" id="cd01259">
    <property type="entry name" value="PH_APBB1IP"/>
    <property type="match status" value="1"/>
</dbReference>
<dbReference type="Pfam" id="PF21989">
    <property type="entry name" value="RA_2"/>
    <property type="match status" value="1"/>
</dbReference>
<dbReference type="EMBL" id="JAYMGO010000024">
    <property type="protein sequence ID" value="KAL1248356.1"/>
    <property type="molecule type" value="Genomic_DNA"/>
</dbReference>
<evidence type="ECO:0000313" key="19">
    <source>
        <dbReference type="EMBL" id="KAL1248356.1"/>
    </source>
</evidence>
<evidence type="ECO:0000259" key="18">
    <source>
        <dbReference type="PROSITE" id="PS50200"/>
    </source>
</evidence>
<dbReference type="Gene3D" id="2.30.29.30">
    <property type="entry name" value="Pleckstrin-homology domain (PH domain)/Phosphotyrosine-binding domain (PTB)"/>
    <property type="match status" value="1"/>
</dbReference>
<evidence type="ECO:0000256" key="9">
    <source>
        <dbReference type="ARBA" id="ARBA00022741"/>
    </source>
</evidence>
<evidence type="ECO:0000256" key="13">
    <source>
        <dbReference type="ARBA" id="ARBA00023034"/>
    </source>
</evidence>
<gene>
    <name evidence="19" type="ORF">QQF64_021674</name>
</gene>
<evidence type="ECO:0000256" key="12">
    <source>
        <dbReference type="ARBA" id="ARBA00022999"/>
    </source>
</evidence>
<dbReference type="PANTHER" id="PTHR11243:SF25">
    <property type="entry name" value="GROWTH FACTOR RECEPTOR-BOUND PROTEIN 7"/>
    <property type="match status" value="1"/>
</dbReference>
<dbReference type="PROSITE" id="PS50200">
    <property type="entry name" value="RA"/>
    <property type="match status" value="1"/>
</dbReference>
<evidence type="ECO:0000256" key="7">
    <source>
        <dbReference type="ARBA" id="ARBA00022553"/>
    </source>
</evidence>
<dbReference type="Pfam" id="PF08947">
    <property type="entry name" value="BPS"/>
    <property type="match status" value="1"/>
</dbReference>
<dbReference type="Proteomes" id="UP001558613">
    <property type="component" value="Unassembled WGS sequence"/>
</dbReference>
<dbReference type="SMART" id="SM00314">
    <property type="entry name" value="RA"/>
    <property type="match status" value="1"/>
</dbReference>
<dbReference type="CDD" id="cd04150">
    <property type="entry name" value="Arf1_5_like"/>
    <property type="match status" value="1"/>
</dbReference>
<dbReference type="SUPFAM" id="SSF54236">
    <property type="entry name" value="Ubiquitin-like"/>
    <property type="match status" value="1"/>
</dbReference>
<dbReference type="Gene3D" id="3.40.50.300">
    <property type="entry name" value="P-loop containing nucleotide triphosphate hydrolases"/>
    <property type="match status" value="1"/>
</dbReference>
<keyword evidence="6" id="KW-0963">Cytoplasm</keyword>
<keyword evidence="14" id="KW-0342">GTP-binding</keyword>
<keyword evidence="8" id="KW-0449">Lipoprotein</keyword>
<dbReference type="InterPro" id="IPR015042">
    <property type="entry name" value="BPS-dom"/>
</dbReference>
<comment type="caution">
    <text evidence="19">The sequence shown here is derived from an EMBL/GenBank/DDBJ whole genome shotgun (WGS) entry which is preliminary data.</text>
</comment>
<evidence type="ECO:0000256" key="14">
    <source>
        <dbReference type="ARBA" id="ARBA00023134"/>
    </source>
</evidence>
<evidence type="ECO:0000256" key="3">
    <source>
        <dbReference type="ARBA" id="ARBA00006708"/>
    </source>
</evidence>
<evidence type="ECO:0000256" key="8">
    <source>
        <dbReference type="ARBA" id="ARBA00022707"/>
    </source>
</evidence>
<proteinExistence type="inferred from homology"/>
<dbReference type="Gene3D" id="3.30.505.10">
    <property type="entry name" value="SH2 domain"/>
    <property type="match status" value="1"/>
</dbReference>
<feature type="domain" description="Ras-associating" evidence="18">
    <location>
        <begin position="265"/>
        <end position="351"/>
    </location>
</feature>
<keyword evidence="5" id="KW-0813">Transport</keyword>
<dbReference type="SMART" id="SM00177">
    <property type="entry name" value="ARF"/>
    <property type="match status" value="1"/>
</dbReference>
<feature type="domain" description="SH2" evidence="16">
    <location>
        <begin position="592"/>
        <end position="688"/>
    </location>
</feature>